<dbReference type="EMBL" id="BSXU01001961">
    <property type="protein sequence ID" value="GMG32831.1"/>
    <property type="molecule type" value="Genomic_DNA"/>
</dbReference>
<dbReference type="InterPro" id="IPR027521">
    <property type="entry name" value="Usb1"/>
</dbReference>
<sequence length="139" mass="15962">MSVSPSEYDQLISTVSMELDQLQSHQKFTFPVTVKFSGIRLLLSQDSKKIFVCLMIKRDGVGENICKMISSFNNFIDSYLEQQQTYDSELMHCSIGQLLIRREVSDVALECFKAYKLDYEDKLILDGVFVTNGRKVDKV</sequence>
<dbReference type="GO" id="GO:0004518">
    <property type="term" value="F:nuclease activity"/>
    <property type="evidence" value="ECO:0007669"/>
    <property type="project" value="InterPro"/>
</dbReference>
<proteinExistence type="predicted"/>
<keyword evidence="2" id="KW-1185">Reference proteome</keyword>
<dbReference type="AlphaFoldDB" id="A0A9W7DFL8"/>
<protein>
    <submittedName>
        <fullName evidence="1">Unnamed protein product</fullName>
    </submittedName>
</protein>
<dbReference type="Gene3D" id="3.90.1140.10">
    <property type="entry name" value="Cyclic phosphodiesterase"/>
    <property type="match status" value="1"/>
</dbReference>
<evidence type="ECO:0000313" key="1">
    <source>
        <dbReference type="EMBL" id="GMG32831.1"/>
    </source>
</evidence>
<dbReference type="GO" id="GO:0034477">
    <property type="term" value="P:U6 snRNA 3'-end processing"/>
    <property type="evidence" value="ECO:0007669"/>
    <property type="project" value="InterPro"/>
</dbReference>
<comment type="caution">
    <text evidence="1">The sequence shown here is derived from an EMBL/GenBank/DDBJ whole genome shotgun (WGS) entry which is preliminary data.</text>
</comment>
<reference evidence="1" key="1">
    <citation type="submission" date="2023-04" db="EMBL/GenBank/DDBJ databases">
        <title>Ambrosiozyma monospora NBRC 1965.</title>
        <authorList>
            <person name="Ichikawa N."/>
            <person name="Sato H."/>
            <person name="Tonouchi N."/>
        </authorList>
    </citation>
    <scope>NUCLEOTIDE SEQUENCE</scope>
    <source>
        <strain evidence="1">NBRC 1965</strain>
    </source>
</reference>
<organism evidence="1 2">
    <name type="scientific">Ambrosiozyma monospora</name>
    <name type="common">Yeast</name>
    <name type="synonym">Endomycopsis monosporus</name>
    <dbReference type="NCBI Taxonomy" id="43982"/>
    <lineage>
        <taxon>Eukaryota</taxon>
        <taxon>Fungi</taxon>
        <taxon>Dikarya</taxon>
        <taxon>Ascomycota</taxon>
        <taxon>Saccharomycotina</taxon>
        <taxon>Pichiomycetes</taxon>
        <taxon>Pichiales</taxon>
        <taxon>Pichiaceae</taxon>
        <taxon>Ambrosiozyma</taxon>
    </lineage>
</organism>
<gene>
    <name evidence="1" type="ORF">Amon01_000419200</name>
</gene>
<dbReference type="Proteomes" id="UP001165063">
    <property type="component" value="Unassembled WGS sequence"/>
</dbReference>
<accession>A0A9W7DFL8</accession>
<dbReference type="Pfam" id="PF09749">
    <property type="entry name" value="HVSL"/>
    <property type="match status" value="1"/>
</dbReference>
<evidence type="ECO:0000313" key="2">
    <source>
        <dbReference type="Proteomes" id="UP001165063"/>
    </source>
</evidence>
<name>A0A9W7DFL8_AMBMO</name>